<organism evidence="1 2">
    <name type="scientific">Sphingomonas colocasiae</name>
    <dbReference type="NCBI Taxonomy" id="1848973"/>
    <lineage>
        <taxon>Bacteria</taxon>
        <taxon>Pseudomonadati</taxon>
        <taxon>Pseudomonadota</taxon>
        <taxon>Alphaproteobacteria</taxon>
        <taxon>Sphingomonadales</taxon>
        <taxon>Sphingomonadaceae</taxon>
        <taxon>Sphingomonas</taxon>
    </lineage>
</organism>
<evidence type="ECO:0000313" key="2">
    <source>
        <dbReference type="Proteomes" id="UP000706039"/>
    </source>
</evidence>
<accession>A0ABS7PKJ6</accession>
<dbReference type="PANTHER" id="PTHR43459">
    <property type="entry name" value="ENOYL-COA HYDRATASE"/>
    <property type="match status" value="1"/>
</dbReference>
<dbReference type="Proteomes" id="UP000706039">
    <property type="component" value="Unassembled WGS sequence"/>
</dbReference>
<dbReference type="Gene3D" id="3.90.226.10">
    <property type="entry name" value="2-enoyl-CoA Hydratase, Chain A, domain 1"/>
    <property type="match status" value="1"/>
</dbReference>
<proteinExistence type="predicted"/>
<protein>
    <submittedName>
        <fullName evidence="1">Enoyl-CoA hydratase/isomerase family protein</fullName>
    </submittedName>
</protein>
<gene>
    <name evidence="1" type="ORF">K7G82_01835</name>
</gene>
<dbReference type="EMBL" id="JAINVV010000001">
    <property type="protein sequence ID" value="MBY8821012.1"/>
    <property type="molecule type" value="Genomic_DNA"/>
</dbReference>
<dbReference type="CDD" id="cd06558">
    <property type="entry name" value="crotonase-like"/>
    <property type="match status" value="1"/>
</dbReference>
<comment type="caution">
    <text evidence="1">The sequence shown here is derived from an EMBL/GenBank/DDBJ whole genome shotgun (WGS) entry which is preliminary data.</text>
</comment>
<name>A0ABS7PKJ6_9SPHN</name>
<sequence>MTSSEPGVTLDRDDAIAILTLSNPARRNAFTPDMRRSLTAHLVTLAKDDGCRAIILAGEGAHFCSGADLSRIDPDLPPPSANATRENMKEVHGLVRAIAAGPKPVIAAVEGIAAGGGLSIALACDHLVVAENARLITAFGKIGLIGDLGIMWSLQQRISPIAARRMLMVPTEVSGATAVDQGLADELCAPDSALEAARAAARGFAALAPLSVALTKSVYAEGAQSLEQVLQRELDLVPVVNQSDYFKQAIAGFAKRKGA</sequence>
<evidence type="ECO:0000313" key="1">
    <source>
        <dbReference type="EMBL" id="MBY8821012.1"/>
    </source>
</evidence>
<reference evidence="1 2" key="1">
    <citation type="submission" date="2021-08" db="EMBL/GenBank/DDBJ databases">
        <authorList>
            <person name="Tuo L."/>
        </authorList>
    </citation>
    <scope>NUCLEOTIDE SEQUENCE [LARGE SCALE GENOMIC DNA]</scope>
    <source>
        <strain evidence="1 2">JCM 31229</strain>
    </source>
</reference>
<keyword evidence="2" id="KW-1185">Reference proteome</keyword>
<dbReference type="Pfam" id="PF00378">
    <property type="entry name" value="ECH_1"/>
    <property type="match status" value="1"/>
</dbReference>
<dbReference type="PANTHER" id="PTHR43459:SF1">
    <property type="entry name" value="EG:BACN32G11.4 PROTEIN"/>
    <property type="match status" value="1"/>
</dbReference>
<dbReference type="RefSeq" id="WP_222988103.1">
    <property type="nucleotide sequence ID" value="NZ_JAINVV010000001.1"/>
</dbReference>
<dbReference type="InterPro" id="IPR001753">
    <property type="entry name" value="Enoyl-CoA_hydra/iso"/>
</dbReference>
<dbReference type="InterPro" id="IPR029045">
    <property type="entry name" value="ClpP/crotonase-like_dom_sf"/>
</dbReference>
<dbReference type="SUPFAM" id="SSF52096">
    <property type="entry name" value="ClpP/crotonase"/>
    <property type="match status" value="1"/>
</dbReference>